<gene>
    <name evidence="1" type="ORF">KP509_07G058800</name>
</gene>
<sequence length="93" mass="10301">MREQRLFTAQAAALSPLCNAVKSALCASGHESSLHKAFHVHINEQQRSPSFLRIMYVAASQHTHYVLCKPLSLICRLLRDLFFSPSLSGVCGC</sequence>
<proteinExistence type="predicted"/>
<evidence type="ECO:0000313" key="1">
    <source>
        <dbReference type="EMBL" id="KAH7433195.1"/>
    </source>
</evidence>
<dbReference type="Proteomes" id="UP000825935">
    <property type="component" value="Chromosome 7"/>
</dbReference>
<dbReference type="AlphaFoldDB" id="A0A8T2UI63"/>
<name>A0A8T2UI63_CERRI</name>
<evidence type="ECO:0000313" key="2">
    <source>
        <dbReference type="Proteomes" id="UP000825935"/>
    </source>
</evidence>
<accession>A0A8T2UI63</accession>
<reference evidence="1" key="1">
    <citation type="submission" date="2021-08" db="EMBL/GenBank/DDBJ databases">
        <title>WGS assembly of Ceratopteris richardii.</title>
        <authorList>
            <person name="Marchant D.B."/>
            <person name="Chen G."/>
            <person name="Jenkins J."/>
            <person name="Shu S."/>
            <person name="Leebens-Mack J."/>
            <person name="Grimwood J."/>
            <person name="Schmutz J."/>
            <person name="Soltis P."/>
            <person name="Soltis D."/>
            <person name="Chen Z.-H."/>
        </authorList>
    </citation>
    <scope>NUCLEOTIDE SEQUENCE</scope>
    <source>
        <strain evidence="1">Whitten #5841</strain>
        <tissue evidence="1">Leaf</tissue>
    </source>
</reference>
<dbReference type="EMBL" id="CM035412">
    <property type="protein sequence ID" value="KAH7433195.1"/>
    <property type="molecule type" value="Genomic_DNA"/>
</dbReference>
<keyword evidence="2" id="KW-1185">Reference proteome</keyword>
<comment type="caution">
    <text evidence="1">The sequence shown here is derived from an EMBL/GenBank/DDBJ whole genome shotgun (WGS) entry which is preliminary data.</text>
</comment>
<organism evidence="1 2">
    <name type="scientific">Ceratopteris richardii</name>
    <name type="common">Triangle waterfern</name>
    <dbReference type="NCBI Taxonomy" id="49495"/>
    <lineage>
        <taxon>Eukaryota</taxon>
        <taxon>Viridiplantae</taxon>
        <taxon>Streptophyta</taxon>
        <taxon>Embryophyta</taxon>
        <taxon>Tracheophyta</taxon>
        <taxon>Polypodiopsida</taxon>
        <taxon>Polypodiidae</taxon>
        <taxon>Polypodiales</taxon>
        <taxon>Pteridineae</taxon>
        <taxon>Pteridaceae</taxon>
        <taxon>Parkerioideae</taxon>
        <taxon>Ceratopteris</taxon>
    </lineage>
</organism>
<dbReference type="EMBL" id="CM035412">
    <property type="protein sequence ID" value="KAH7433196.1"/>
    <property type="molecule type" value="Genomic_DNA"/>
</dbReference>
<protein>
    <submittedName>
        <fullName evidence="1">Uncharacterized protein</fullName>
    </submittedName>
</protein>